<proteinExistence type="predicted"/>
<keyword evidence="2" id="KW-1185">Reference proteome</keyword>
<evidence type="ECO:0000313" key="1">
    <source>
        <dbReference type="EMBL" id="KAI3711950.1"/>
    </source>
</evidence>
<comment type="caution">
    <text evidence="1">The sequence shown here is derived from an EMBL/GenBank/DDBJ whole genome shotgun (WGS) entry which is preliminary data.</text>
</comment>
<reference evidence="2" key="1">
    <citation type="journal article" date="2022" name="Mol. Ecol. Resour.">
        <title>The genomes of chicory, endive, great burdock and yacon provide insights into Asteraceae palaeo-polyploidization history and plant inulin production.</title>
        <authorList>
            <person name="Fan W."/>
            <person name="Wang S."/>
            <person name="Wang H."/>
            <person name="Wang A."/>
            <person name="Jiang F."/>
            <person name="Liu H."/>
            <person name="Zhao H."/>
            <person name="Xu D."/>
            <person name="Zhang Y."/>
        </authorList>
    </citation>
    <scope>NUCLEOTIDE SEQUENCE [LARGE SCALE GENOMIC DNA]</scope>
    <source>
        <strain evidence="2">cv. Yunnan</strain>
    </source>
</reference>
<gene>
    <name evidence="1" type="ORF">L1987_70499</name>
</gene>
<evidence type="ECO:0000313" key="2">
    <source>
        <dbReference type="Proteomes" id="UP001056120"/>
    </source>
</evidence>
<organism evidence="1 2">
    <name type="scientific">Smallanthus sonchifolius</name>
    <dbReference type="NCBI Taxonomy" id="185202"/>
    <lineage>
        <taxon>Eukaryota</taxon>
        <taxon>Viridiplantae</taxon>
        <taxon>Streptophyta</taxon>
        <taxon>Embryophyta</taxon>
        <taxon>Tracheophyta</taxon>
        <taxon>Spermatophyta</taxon>
        <taxon>Magnoliopsida</taxon>
        <taxon>eudicotyledons</taxon>
        <taxon>Gunneridae</taxon>
        <taxon>Pentapetalae</taxon>
        <taxon>asterids</taxon>
        <taxon>campanulids</taxon>
        <taxon>Asterales</taxon>
        <taxon>Asteraceae</taxon>
        <taxon>Asteroideae</taxon>
        <taxon>Heliantheae alliance</taxon>
        <taxon>Millerieae</taxon>
        <taxon>Smallanthus</taxon>
    </lineage>
</organism>
<name>A0ACB9APV4_9ASTR</name>
<protein>
    <submittedName>
        <fullName evidence="1">Uncharacterized protein</fullName>
    </submittedName>
</protein>
<dbReference type="Proteomes" id="UP001056120">
    <property type="component" value="Linkage Group LG24"/>
</dbReference>
<accession>A0ACB9APV4</accession>
<sequence>MSTAKKCYSGTGKERSSFAMTCNQLSLFMKEKGSLRDIGINSTFDVKGKPEITSPATETETKKMTVDFLSKIESPVQASENTEKSVNHLPRFVRLDSFCKPEDSTNKGVSGELVAATESKSGQMTIFYRGQILVFDCISADKARDMMLAATGASSSSSSDNQIQNRIPLASTSNSPYEGFGSQDQILRGLQVNGSDLPIARRSSLHKFLAKRKDRASERAPYQLPNRLMTAASSNHNFDLNL</sequence>
<reference evidence="1 2" key="2">
    <citation type="journal article" date="2022" name="Mol. Ecol. Resour.">
        <title>The genomes of chicory, endive, great burdock and yacon provide insights into Asteraceae paleo-polyploidization history and plant inulin production.</title>
        <authorList>
            <person name="Fan W."/>
            <person name="Wang S."/>
            <person name="Wang H."/>
            <person name="Wang A."/>
            <person name="Jiang F."/>
            <person name="Liu H."/>
            <person name="Zhao H."/>
            <person name="Xu D."/>
            <person name="Zhang Y."/>
        </authorList>
    </citation>
    <scope>NUCLEOTIDE SEQUENCE [LARGE SCALE GENOMIC DNA]</scope>
    <source>
        <strain evidence="2">cv. Yunnan</strain>
        <tissue evidence="1">Leaves</tissue>
    </source>
</reference>
<dbReference type="EMBL" id="CM042041">
    <property type="protein sequence ID" value="KAI3711950.1"/>
    <property type="molecule type" value="Genomic_DNA"/>
</dbReference>